<keyword evidence="5" id="KW-0571">Peptide transport</keyword>
<dbReference type="AlphaFoldDB" id="A0A0J6T0T6"/>
<evidence type="ECO:0000256" key="3">
    <source>
        <dbReference type="ARBA" id="ARBA00022475"/>
    </source>
</evidence>
<name>A0A0J6T0T6_9HYPH</name>
<feature type="transmembrane region" description="Helical" evidence="9">
    <location>
        <begin position="93"/>
        <end position="118"/>
    </location>
</feature>
<evidence type="ECO:0000256" key="8">
    <source>
        <dbReference type="ARBA" id="ARBA00023136"/>
    </source>
</evidence>
<evidence type="ECO:0000313" key="11">
    <source>
        <dbReference type="EMBL" id="KMO41045.1"/>
    </source>
</evidence>
<dbReference type="EMBL" id="LABY01000038">
    <property type="protein sequence ID" value="KMO41045.1"/>
    <property type="molecule type" value="Genomic_DNA"/>
</dbReference>
<dbReference type="PANTHER" id="PTHR43386">
    <property type="entry name" value="OLIGOPEPTIDE TRANSPORT SYSTEM PERMEASE PROTEIN APPC"/>
    <property type="match status" value="1"/>
</dbReference>
<evidence type="ECO:0000256" key="6">
    <source>
        <dbReference type="ARBA" id="ARBA00022927"/>
    </source>
</evidence>
<evidence type="ECO:0000313" key="12">
    <source>
        <dbReference type="Proteomes" id="UP000035955"/>
    </source>
</evidence>
<evidence type="ECO:0000256" key="4">
    <source>
        <dbReference type="ARBA" id="ARBA00022692"/>
    </source>
</evidence>
<evidence type="ECO:0000256" key="1">
    <source>
        <dbReference type="ARBA" id="ARBA00004651"/>
    </source>
</evidence>
<evidence type="ECO:0000256" key="2">
    <source>
        <dbReference type="ARBA" id="ARBA00022448"/>
    </source>
</evidence>
<dbReference type="InterPro" id="IPR050366">
    <property type="entry name" value="BP-dependent_transpt_permease"/>
</dbReference>
<keyword evidence="8 9" id="KW-0472">Membrane</keyword>
<feature type="transmembrane region" description="Helical" evidence="9">
    <location>
        <begin position="255"/>
        <end position="276"/>
    </location>
</feature>
<dbReference type="InterPro" id="IPR025966">
    <property type="entry name" value="OppC_N"/>
</dbReference>
<dbReference type="PATRIC" id="fig|298794.3.peg.5390"/>
<feature type="transmembrane region" description="Helical" evidence="9">
    <location>
        <begin position="28"/>
        <end position="49"/>
    </location>
</feature>
<dbReference type="SUPFAM" id="SSF161098">
    <property type="entry name" value="MetI-like"/>
    <property type="match status" value="1"/>
</dbReference>
<keyword evidence="4 9" id="KW-0812">Transmembrane</keyword>
<feature type="transmembrane region" description="Helical" evidence="9">
    <location>
        <begin position="210"/>
        <end position="234"/>
    </location>
</feature>
<dbReference type="InterPro" id="IPR000515">
    <property type="entry name" value="MetI-like"/>
</dbReference>
<evidence type="ECO:0000256" key="9">
    <source>
        <dbReference type="RuleBase" id="RU363032"/>
    </source>
</evidence>
<organism evidence="11 12">
    <name type="scientific">Methylobacterium variabile</name>
    <dbReference type="NCBI Taxonomy" id="298794"/>
    <lineage>
        <taxon>Bacteria</taxon>
        <taxon>Pseudomonadati</taxon>
        <taxon>Pseudomonadota</taxon>
        <taxon>Alphaproteobacteria</taxon>
        <taxon>Hyphomicrobiales</taxon>
        <taxon>Methylobacteriaceae</taxon>
        <taxon>Methylobacterium</taxon>
    </lineage>
</organism>
<dbReference type="GO" id="GO:0015833">
    <property type="term" value="P:peptide transport"/>
    <property type="evidence" value="ECO:0007669"/>
    <property type="project" value="UniProtKB-KW"/>
</dbReference>
<dbReference type="Pfam" id="PF00528">
    <property type="entry name" value="BPD_transp_1"/>
    <property type="match status" value="1"/>
</dbReference>
<keyword evidence="12" id="KW-1185">Reference proteome</keyword>
<feature type="domain" description="ABC transmembrane type-1" evidence="10">
    <location>
        <begin position="89"/>
        <end position="277"/>
    </location>
</feature>
<comment type="similarity">
    <text evidence="9">Belongs to the binding-protein-dependent transport system permease family.</text>
</comment>
<evidence type="ECO:0000259" key="10">
    <source>
        <dbReference type="PROSITE" id="PS50928"/>
    </source>
</evidence>
<dbReference type="GO" id="GO:0015031">
    <property type="term" value="P:protein transport"/>
    <property type="evidence" value="ECO:0007669"/>
    <property type="project" value="UniProtKB-KW"/>
</dbReference>
<comment type="caution">
    <text evidence="11">The sequence shown here is derived from an EMBL/GenBank/DDBJ whole genome shotgun (WGS) entry which is preliminary data.</text>
</comment>
<dbReference type="InterPro" id="IPR035906">
    <property type="entry name" value="MetI-like_sf"/>
</dbReference>
<evidence type="ECO:0000256" key="5">
    <source>
        <dbReference type="ARBA" id="ARBA00022856"/>
    </source>
</evidence>
<dbReference type="PROSITE" id="PS50928">
    <property type="entry name" value="ABC_TM1"/>
    <property type="match status" value="1"/>
</dbReference>
<reference evidence="11 12" key="1">
    <citation type="submission" date="2015-03" db="EMBL/GenBank/DDBJ databases">
        <title>Genome sequencing of Methylobacterium variabile DSM 16961.</title>
        <authorList>
            <person name="Chaudhry V."/>
            <person name="Patil P.B."/>
        </authorList>
    </citation>
    <scope>NUCLEOTIDE SEQUENCE [LARGE SCALE GENOMIC DNA]</scope>
    <source>
        <strain evidence="11 12">DSM 16961</strain>
    </source>
</reference>
<comment type="subcellular location">
    <subcellularLocation>
        <location evidence="1 9">Cell membrane</location>
        <topology evidence="1 9">Multi-pass membrane protein</topology>
    </subcellularLocation>
</comment>
<dbReference type="Gene3D" id="1.10.3720.10">
    <property type="entry name" value="MetI-like"/>
    <property type="match status" value="1"/>
</dbReference>
<sequence>MNNAVPLSAPAPARRRGPLAAFLRHPGAVIGLVILALVVAAALLAPILYPTSPWRMVQRPFVPPFTLERVPLGTDALGRDIAAGLMHGAGVSLIVGLVSTLAALVIGVPLGALAGYLGGRVDDALMRFTELFQTVPSFALAIVLVAILQPSLSSMILAIALVSWPPVTRLVRGEVLSLRSREYVQAAIVTGQTTFTILRREVLPNTLSPIVVLASLMVATAILLESSLSFLGLGDPNRMSWGFMVGAGRTVIRQAWWITAFPGVVILLTVLALNLIGEGLNDALNPRLSRER</sequence>
<dbReference type="PANTHER" id="PTHR43386:SF1">
    <property type="entry name" value="D,D-DIPEPTIDE TRANSPORT SYSTEM PERMEASE PROTEIN DDPC-RELATED"/>
    <property type="match status" value="1"/>
</dbReference>
<proteinExistence type="inferred from homology"/>
<gene>
    <name evidence="11" type="ORF">VQ02_06600</name>
</gene>
<dbReference type="GO" id="GO:0005886">
    <property type="term" value="C:plasma membrane"/>
    <property type="evidence" value="ECO:0007669"/>
    <property type="project" value="UniProtKB-SubCell"/>
</dbReference>
<dbReference type="CDD" id="cd06261">
    <property type="entry name" value="TM_PBP2"/>
    <property type="match status" value="1"/>
</dbReference>
<keyword evidence="6" id="KW-0653">Protein transport</keyword>
<dbReference type="RefSeq" id="WP_048443367.1">
    <property type="nucleotide sequence ID" value="NZ_LABY01000038.1"/>
</dbReference>
<feature type="transmembrane region" description="Helical" evidence="9">
    <location>
        <begin position="138"/>
        <end position="162"/>
    </location>
</feature>
<protein>
    <submittedName>
        <fullName evidence="11">ABC transporter permease</fullName>
    </submittedName>
</protein>
<dbReference type="Pfam" id="PF12911">
    <property type="entry name" value="OppC_N"/>
    <property type="match status" value="1"/>
</dbReference>
<accession>A0A0J6T0T6</accession>
<keyword evidence="2 9" id="KW-0813">Transport</keyword>
<keyword evidence="3" id="KW-1003">Cell membrane</keyword>
<evidence type="ECO:0000256" key="7">
    <source>
        <dbReference type="ARBA" id="ARBA00022989"/>
    </source>
</evidence>
<keyword evidence="7 9" id="KW-1133">Transmembrane helix</keyword>
<dbReference type="GO" id="GO:0055085">
    <property type="term" value="P:transmembrane transport"/>
    <property type="evidence" value="ECO:0007669"/>
    <property type="project" value="InterPro"/>
</dbReference>
<dbReference type="Proteomes" id="UP000035955">
    <property type="component" value="Unassembled WGS sequence"/>
</dbReference>